<dbReference type="PATRIC" id="fig|242163.4.peg.6449"/>
<feature type="transmembrane region" description="Helical" evidence="1">
    <location>
        <begin position="12"/>
        <end position="32"/>
    </location>
</feature>
<dbReference type="AlphaFoldDB" id="A0A0L0MI06"/>
<feature type="transmembrane region" description="Helical" evidence="1">
    <location>
        <begin position="492"/>
        <end position="514"/>
    </location>
</feature>
<feature type="transmembrane region" description="Helical" evidence="1">
    <location>
        <begin position="161"/>
        <end position="179"/>
    </location>
</feature>
<keyword evidence="3" id="KW-1185">Reference proteome</keyword>
<gene>
    <name evidence="2" type="ORF">BVER_01422</name>
</gene>
<dbReference type="EMBL" id="LFJJ01000008">
    <property type="protein sequence ID" value="KND61946.1"/>
    <property type="molecule type" value="Genomic_DNA"/>
</dbReference>
<feature type="transmembrane region" description="Helical" evidence="1">
    <location>
        <begin position="464"/>
        <end position="486"/>
    </location>
</feature>
<dbReference type="GO" id="GO:0005886">
    <property type="term" value="C:plasma membrane"/>
    <property type="evidence" value="ECO:0007669"/>
    <property type="project" value="TreeGrafter"/>
</dbReference>
<name>A0A0L0MI06_9BURK</name>
<organism evidence="2 3">
    <name type="scientific">Candidatus Burkholderia verschuerenii</name>
    <dbReference type="NCBI Taxonomy" id="242163"/>
    <lineage>
        <taxon>Bacteria</taxon>
        <taxon>Pseudomonadati</taxon>
        <taxon>Pseudomonadota</taxon>
        <taxon>Betaproteobacteria</taxon>
        <taxon>Burkholderiales</taxon>
        <taxon>Burkholderiaceae</taxon>
        <taxon>Burkholderia</taxon>
    </lineage>
</organism>
<keyword evidence="1" id="KW-0812">Transmembrane</keyword>
<feature type="transmembrane region" description="Helical" evidence="1">
    <location>
        <begin position="432"/>
        <end position="452"/>
    </location>
</feature>
<evidence type="ECO:0000256" key="1">
    <source>
        <dbReference type="SAM" id="Phobius"/>
    </source>
</evidence>
<comment type="caution">
    <text evidence="2">The sequence shown here is derived from an EMBL/GenBank/DDBJ whole genome shotgun (WGS) entry which is preliminary data.</text>
</comment>
<accession>A0A0L0MI06</accession>
<feature type="transmembrane region" description="Helical" evidence="1">
    <location>
        <begin position="381"/>
        <end position="398"/>
    </location>
</feature>
<keyword evidence="1" id="KW-1133">Transmembrane helix</keyword>
<dbReference type="InterPro" id="IPR050545">
    <property type="entry name" value="Mycobact_MmpL"/>
</dbReference>
<feature type="transmembrane region" description="Helical" evidence="1">
    <location>
        <begin position="107"/>
        <end position="126"/>
    </location>
</feature>
<feature type="transmembrane region" description="Helical" evidence="1">
    <location>
        <begin position="405"/>
        <end position="426"/>
    </location>
</feature>
<keyword evidence="1" id="KW-0472">Membrane</keyword>
<dbReference type="PANTHER" id="PTHR33406">
    <property type="entry name" value="MEMBRANE PROTEIN MJ1562-RELATED"/>
    <property type="match status" value="1"/>
</dbReference>
<protein>
    <submittedName>
        <fullName evidence="2">Membrane protein, exporter</fullName>
    </submittedName>
</protein>
<evidence type="ECO:0000313" key="3">
    <source>
        <dbReference type="Proteomes" id="UP000036959"/>
    </source>
</evidence>
<dbReference type="Gene3D" id="1.20.1640.10">
    <property type="entry name" value="Multidrug efflux transporter AcrB transmembrane domain"/>
    <property type="match status" value="2"/>
</dbReference>
<proteinExistence type="predicted"/>
<dbReference type="PANTHER" id="PTHR33406:SF13">
    <property type="entry name" value="MEMBRANE PROTEIN YDFJ"/>
    <property type="match status" value="1"/>
</dbReference>
<sequence length="527" mass="56457">MLLAFRSAKLVALGYLSTAIGVLCALAVRLAVFGELHLLTLIFGASLIGEAVDYSIQLFVAHLAMGSKWETRRGLSRVRAGLTVALGTSLFGYAILAAMLFPALAQIAIFAIVGLGSAYASVLWLLPELLRQPARRAPKRLFESATFVLDRWRAALAGRRGAIVAATVVVVSVPGWLRLASDDDIHLLVKRDASLTAQERVIREAIGFEGGSQFFLVRGEDQETVLTRTEALVARLDKLVEQGDLRSVQALTRFVPSAQTQARDRKLLDARLFSDDKAVFNALVASHFRDDVARAYIAAHLEPHVPLRIETWLRLPMAEPYRQLWMGRLPEGGYAAIAFPIGAGERVLPALSAAVKGLPGVAFVDKAASVSSVFGKYRRSAGLWLVAALGVMLVSLAWRYGMKPACALAAPVTLSIGATLALFGYVGIPLNLFHWLALMLVLCVGSNYAVFLREGMVSDDGSRTWPGAIWAGVLLSALLSFGSLSLTSMPALQSFGMTLSVGIALSALLSPIGFETPVSGALAQEGC</sequence>
<reference evidence="3" key="1">
    <citation type="submission" date="2015-06" db="EMBL/GenBank/DDBJ databases">
        <title>Comparative genomics of Burkholderia leaf nodule symbionts.</title>
        <authorList>
            <person name="Carlier A."/>
            <person name="Eberl L."/>
            <person name="Pinto-Carbo M."/>
        </authorList>
    </citation>
    <scope>NUCLEOTIDE SEQUENCE [LARGE SCALE GENOMIC DNA]</scope>
    <source>
        <strain evidence="3">UZHbot4</strain>
    </source>
</reference>
<evidence type="ECO:0000313" key="2">
    <source>
        <dbReference type="EMBL" id="KND61946.1"/>
    </source>
</evidence>
<dbReference type="SUPFAM" id="SSF82866">
    <property type="entry name" value="Multidrug efflux transporter AcrB transmembrane domain"/>
    <property type="match status" value="2"/>
</dbReference>
<dbReference type="Proteomes" id="UP000036959">
    <property type="component" value="Unassembled WGS sequence"/>
</dbReference>
<feature type="transmembrane region" description="Helical" evidence="1">
    <location>
        <begin position="38"/>
        <end position="60"/>
    </location>
</feature>
<feature type="transmembrane region" description="Helical" evidence="1">
    <location>
        <begin position="80"/>
        <end position="101"/>
    </location>
</feature>